<dbReference type="AlphaFoldDB" id="A0A3A2Z765"/>
<comment type="caution">
    <text evidence="1">The sequence shown here is derived from an EMBL/GenBank/DDBJ whole genome shotgun (WGS) entry which is preliminary data.</text>
</comment>
<evidence type="ECO:0000313" key="2">
    <source>
        <dbReference type="Proteomes" id="UP000266188"/>
    </source>
</evidence>
<feature type="non-terminal residue" evidence="1">
    <location>
        <position position="136"/>
    </location>
</feature>
<accession>A0A3A2Z765</accession>
<dbReference type="EMBL" id="MVGC01001520">
    <property type="protein sequence ID" value="RJE17147.1"/>
    <property type="molecule type" value="Genomic_DNA"/>
</dbReference>
<gene>
    <name evidence="1" type="ORF">PHISCL_10516</name>
</gene>
<evidence type="ECO:0000313" key="1">
    <source>
        <dbReference type="EMBL" id="RJE17147.1"/>
    </source>
</evidence>
<name>A0A3A2Z765_9EURO</name>
<feature type="non-terminal residue" evidence="1">
    <location>
        <position position="1"/>
    </location>
</feature>
<proteinExistence type="predicted"/>
<protein>
    <submittedName>
        <fullName evidence="1">Uncharacterized protein</fullName>
    </submittedName>
</protein>
<reference evidence="2" key="1">
    <citation type="submission" date="2017-02" db="EMBL/GenBank/DDBJ databases">
        <authorList>
            <person name="Tafer H."/>
            <person name="Lopandic K."/>
        </authorList>
    </citation>
    <scope>NUCLEOTIDE SEQUENCE [LARGE SCALE GENOMIC DNA]</scope>
    <source>
        <strain evidence="2">CBS 366.77</strain>
    </source>
</reference>
<sequence>YLNWPIYCRETTRLRKKWKAGGKARDIREVVRKRQVFSGDTGVSIKSGDNTSATIVDTSPVAQLHRALSNRQLYEKQDIKSKSELDALIHGFTSAGSGDLVAFAAGARDLIDHFIPMSKETPVKQKAFGALCGILQ</sequence>
<organism evidence="1 2">
    <name type="scientific">Aspergillus sclerotialis</name>
    <dbReference type="NCBI Taxonomy" id="2070753"/>
    <lineage>
        <taxon>Eukaryota</taxon>
        <taxon>Fungi</taxon>
        <taxon>Dikarya</taxon>
        <taxon>Ascomycota</taxon>
        <taxon>Pezizomycotina</taxon>
        <taxon>Eurotiomycetes</taxon>
        <taxon>Eurotiomycetidae</taxon>
        <taxon>Eurotiales</taxon>
        <taxon>Aspergillaceae</taxon>
        <taxon>Aspergillus</taxon>
        <taxon>Aspergillus subgen. Polypaecilum</taxon>
    </lineage>
</organism>
<keyword evidence="2" id="KW-1185">Reference proteome</keyword>
<dbReference type="Proteomes" id="UP000266188">
    <property type="component" value="Unassembled WGS sequence"/>
</dbReference>